<dbReference type="AlphaFoldDB" id="A0AAN8K963"/>
<dbReference type="Proteomes" id="UP001347796">
    <property type="component" value="Unassembled WGS sequence"/>
</dbReference>
<organism evidence="2 3">
    <name type="scientific">Patella caerulea</name>
    <name type="common">Rayed Mediterranean limpet</name>
    <dbReference type="NCBI Taxonomy" id="87958"/>
    <lineage>
        <taxon>Eukaryota</taxon>
        <taxon>Metazoa</taxon>
        <taxon>Spiralia</taxon>
        <taxon>Lophotrochozoa</taxon>
        <taxon>Mollusca</taxon>
        <taxon>Gastropoda</taxon>
        <taxon>Patellogastropoda</taxon>
        <taxon>Patelloidea</taxon>
        <taxon>Patellidae</taxon>
        <taxon>Patella</taxon>
    </lineage>
</organism>
<reference evidence="2 3" key="1">
    <citation type="submission" date="2024-01" db="EMBL/GenBank/DDBJ databases">
        <title>The genome of the rayed Mediterranean limpet Patella caerulea (Linnaeus, 1758).</title>
        <authorList>
            <person name="Anh-Thu Weber A."/>
            <person name="Halstead-Nussloch G."/>
        </authorList>
    </citation>
    <scope>NUCLEOTIDE SEQUENCE [LARGE SCALE GENOMIC DNA]</scope>
    <source>
        <strain evidence="2">AATW-2023a</strain>
        <tissue evidence="2">Whole specimen</tissue>
    </source>
</reference>
<dbReference type="EMBL" id="JAZGQO010000002">
    <property type="protein sequence ID" value="KAK6191486.1"/>
    <property type="molecule type" value="Genomic_DNA"/>
</dbReference>
<evidence type="ECO:0000313" key="3">
    <source>
        <dbReference type="Proteomes" id="UP001347796"/>
    </source>
</evidence>
<keyword evidence="3" id="KW-1185">Reference proteome</keyword>
<feature type="compositionally biased region" description="Polar residues" evidence="1">
    <location>
        <begin position="18"/>
        <end position="42"/>
    </location>
</feature>
<sequence>MALQQSITTKEPSAPIFQPQSETSANLYSSASDPKNLANPSTTKHLCFTINHSQNNSSDSEDISDAEDLEWVPEAKSPKWTLPFETIPAQSPSIEISLSL</sequence>
<protein>
    <submittedName>
        <fullName evidence="2">Uncharacterized protein</fullName>
    </submittedName>
</protein>
<evidence type="ECO:0000256" key="1">
    <source>
        <dbReference type="SAM" id="MobiDB-lite"/>
    </source>
</evidence>
<name>A0AAN8K963_PATCE</name>
<proteinExistence type="predicted"/>
<feature type="region of interest" description="Disordered" evidence="1">
    <location>
        <begin position="1"/>
        <end position="42"/>
    </location>
</feature>
<gene>
    <name evidence="2" type="ORF">SNE40_003162</name>
</gene>
<accession>A0AAN8K963</accession>
<comment type="caution">
    <text evidence="2">The sequence shown here is derived from an EMBL/GenBank/DDBJ whole genome shotgun (WGS) entry which is preliminary data.</text>
</comment>
<feature type="compositionally biased region" description="Polar residues" evidence="1">
    <location>
        <begin position="1"/>
        <end position="11"/>
    </location>
</feature>
<evidence type="ECO:0000313" key="2">
    <source>
        <dbReference type="EMBL" id="KAK6191486.1"/>
    </source>
</evidence>